<dbReference type="Proteomes" id="UP001633002">
    <property type="component" value="Unassembled WGS sequence"/>
</dbReference>
<keyword evidence="2" id="KW-1185">Reference proteome</keyword>
<proteinExistence type="predicted"/>
<comment type="caution">
    <text evidence="1">The sequence shown here is derived from an EMBL/GenBank/DDBJ whole genome shotgun (WGS) entry which is preliminary data.</text>
</comment>
<accession>A0ABD3GVE6</accession>
<gene>
    <name evidence="1" type="ORF">R1sor_000169</name>
</gene>
<sequence>MSLGQHPGYGIDDVGGDLCLDVPTSWQPTTLVLLLRHSVPSSKLSCRLRGLHRKAPGRGAETESRWDLNLQTPDSGELDSFRTATDCSLFVVSRFQLVGVHREEAELRPLPD</sequence>
<name>A0ABD3GVE6_9MARC</name>
<dbReference type="EMBL" id="JBJQOH010000006">
    <property type="protein sequence ID" value="KAL3682147.1"/>
    <property type="molecule type" value="Genomic_DNA"/>
</dbReference>
<evidence type="ECO:0000313" key="1">
    <source>
        <dbReference type="EMBL" id="KAL3682147.1"/>
    </source>
</evidence>
<evidence type="ECO:0000313" key="2">
    <source>
        <dbReference type="Proteomes" id="UP001633002"/>
    </source>
</evidence>
<protein>
    <submittedName>
        <fullName evidence="1">Uncharacterized protein</fullName>
    </submittedName>
</protein>
<organism evidence="1 2">
    <name type="scientific">Riccia sorocarpa</name>
    <dbReference type="NCBI Taxonomy" id="122646"/>
    <lineage>
        <taxon>Eukaryota</taxon>
        <taxon>Viridiplantae</taxon>
        <taxon>Streptophyta</taxon>
        <taxon>Embryophyta</taxon>
        <taxon>Marchantiophyta</taxon>
        <taxon>Marchantiopsida</taxon>
        <taxon>Marchantiidae</taxon>
        <taxon>Marchantiales</taxon>
        <taxon>Ricciaceae</taxon>
        <taxon>Riccia</taxon>
    </lineage>
</organism>
<dbReference type="AlphaFoldDB" id="A0ABD3GVE6"/>
<reference evidence="1 2" key="1">
    <citation type="submission" date="2024-09" db="EMBL/GenBank/DDBJ databases">
        <title>Chromosome-scale assembly of Riccia sorocarpa.</title>
        <authorList>
            <person name="Paukszto L."/>
        </authorList>
    </citation>
    <scope>NUCLEOTIDE SEQUENCE [LARGE SCALE GENOMIC DNA]</scope>
    <source>
        <strain evidence="1">LP-2024</strain>
        <tissue evidence="1">Aerial parts of the thallus</tissue>
    </source>
</reference>